<dbReference type="InterPro" id="IPR000682">
    <property type="entry name" value="PCMT"/>
</dbReference>
<dbReference type="Gene3D" id="3.40.50.150">
    <property type="entry name" value="Vaccinia Virus protein VP39"/>
    <property type="match status" value="1"/>
</dbReference>
<dbReference type="Proteomes" id="UP000233742">
    <property type="component" value="Chromosome"/>
</dbReference>
<dbReference type="EMBL" id="CP025408">
    <property type="protein sequence ID" value="AUH35185.1"/>
    <property type="molecule type" value="Genomic_DNA"/>
</dbReference>
<dbReference type="GO" id="GO:0004719">
    <property type="term" value="F:protein-L-isoaspartate (D-aspartate) O-methyltransferase activity"/>
    <property type="evidence" value="ECO:0007669"/>
    <property type="project" value="InterPro"/>
</dbReference>
<evidence type="ECO:0000256" key="2">
    <source>
        <dbReference type="ARBA" id="ARBA00013346"/>
    </source>
</evidence>
<sequence>MPDFAVNRTMMVDTQVRPNDVTRYPLIEAMLIVPREEFVPDARRSVAYSGENLPLGNGRVLLEPRTLAKMIEELNIEPTDLVMDLGCGYGYSAAVLAQMAQAVVAIEDSEEFVREAEARIIANGIDNVVVLQNSLGVGCPKQGPYDAILVGGGAVEHVPSALTEQLKDGGRIVALFQEGNLGVVRSGLKVNGRINWRYGFNAHAPLLPGFAISRGFAL</sequence>
<accession>A0A2K9ETS6</accession>
<dbReference type="KEGG" id="paro:CUV01_03405"/>
<dbReference type="InterPro" id="IPR029063">
    <property type="entry name" value="SAM-dependent_MTases_sf"/>
</dbReference>
<keyword evidence="5" id="KW-1185">Reference proteome</keyword>
<dbReference type="AlphaFoldDB" id="A0A2K9ETS6"/>
<dbReference type="Pfam" id="PF01135">
    <property type="entry name" value="PCMT"/>
    <property type="match status" value="1"/>
</dbReference>
<dbReference type="SUPFAM" id="SSF53335">
    <property type="entry name" value="S-adenosyl-L-methionine-dependent methyltransferases"/>
    <property type="match status" value="1"/>
</dbReference>
<evidence type="ECO:0000256" key="3">
    <source>
        <dbReference type="ARBA" id="ARBA00030757"/>
    </source>
</evidence>
<name>A0A2K9ETS6_9RHOB</name>
<gene>
    <name evidence="4" type="ORF">CUV01_03405</name>
</gene>
<evidence type="ECO:0000256" key="1">
    <source>
        <dbReference type="ARBA" id="ARBA00005369"/>
    </source>
</evidence>
<comment type="similarity">
    <text evidence="1">Belongs to the methyltransferase superfamily. L-isoaspartyl/D-aspartyl protein methyltransferase family.</text>
</comment>
<dbReference type="OrthoDB" id="9798496at2"/>
<keyword evidence="4" id="KW-0808">Transferase</keyword>
<reference evidence="4 5" key="1">
    <citation type="submission" date="2017-12" db="EMBL/GenBank/DDBJ databases">
        <authorList>
            <person name="Hurst M.R.H."/>
        </authorList>
    </citation>
    <scope>NUCLEOTIDE SEQUENCE [LARGE SCALE GENOMIC DNA]</scope>
    <source>
        <strain evidence="4 5">BM15</strain>
    </source>
</reference>
<keyword evidence="4" id="KW-0489">Methyltransferase</keyword>
<dbReference type="PANTHER" id="PTHR11579:SF18">
    <property type="entry name" value="PROTEIN-L-ISOASPARTATE O-METHYLTRANSFERASE"/>
    <property type="match status" value="1"/>
</dbReference>
<dbReference type="RefSeq" id="WP_101461837.1">
    <property type="nucleotide sequence ID" value="NZ_CP025408.1"/>
</dbReference>
<proteinExistence type="inferred from homology"/>
<dbReference type="GO" id="GO:0032259">
    <property type="term" value="P:methylation"/>
    <property type="evidence" value="ECO:0007669"/>
    <property type="project" value="UniProtKB-KW"/>
</dbReference>
<dbReference type="CDD" id="cd02440">
    <property type="entry name" value="AdoMet_MTases"/>
    <property type="match status" value="1"/>
</dbReference>
<dbReference type="PANTHER" id="PTHR11579">
    <property type="entry name" value="PROTEIN-L-ISOASPARTATE O-METHYLTRANSFERASE"/>
    <property type="match status" value="1"/>
</dbReference>
<organism evidence="4 5">
    <name type="scientific">Paracoccus tegillarcae</name>
    <dbReference type="NCBI Taxonomy" id="1529068"/>
    <lineage>
        <taxon>Bacteria</taxon>
        <taxon>Pseudomonadati</taxon>
        <taxon>Pseudomonadota</taxon>
        <taxon>Alphaproteobacteria</taxon>
        <taxon>Rhodobacterales</taxon>
        <taxon>Paracoccaceae</taxon>
        <taxon>Paracoccus</taxon>
    </lineage>
</organism>
<dbReference type="GO" id="GO:0005737">
    <property type="term" value="C:cytoplasm"/>
    <property type="evidence" value="ECO:0007669"/>
    <property type="project" value="TreeGrafter"/>
</dbReference>
<evidence type="ECO:0000313" key="5">
    <source>
        <dbReference type="Proteomes" id="UP000233742"/>
    </source>
</evidence>
<evidence type="ECO:0000313" key="4">
    <source>
        <dbReference type="EMBL" id="AUH35185.1"/>
    </source>
</evidence>
<protein>
    <recommendedName>
        <fullName evidence="2">Protein-L-isoaspartate O-methyltransferase</fullName>
    </recommendedName>
    <alternativeName>
        <fullName evidence="3">Protein L-isoaspartyl methyltransferase</fullName>
    </alternativeName>
</protein>